<sequence length="479" mass="51970">MSPHPSVLLQYASHESMPGYPHGMGGSRDANAFAPHPPRPPPPSTTSSSSSSKSRSRHLPSAIQAAVDEAIQKSTSAGGGLSNSLTRSKTSPATLTKDHNEGWGDGIDTCICTTNCKCRKGERAVKWYEGMAKIGGEEVPVRAKLNTRYVLKDDIGKDCGDHSGCKKKTGSSSSCSSSSCDTETSRSKKSKRRDKKKANRAGKADMLDDLQVELDKIKQATAVKQGDPYGSTPFGGYGSGTPGNYPKMTKQMMEMHDPYGMGRVGGMNATGKLQGMYDPMTTRNPRHARMPPKAGMRMRSEHTEFDKDREGLGGASPLNPYARPSAMRSKGRGSDSMLPKRRPRFGLRRDPDSDSEPSASNRSRDSKKGGMGGGRPRRNWDFEFDETDVSLGPRRQSAIRGFRSDGGEEPGMYNVPSKSCIVSVFGLRLAETSLERGDGEKGSTSPWNRISLAGRNGGVRKWRTAGRQARAETDDDEDY</sequence>
<keyword evidence="3" id="KW-1185">Reference proteome</keyword>
<feature type="compositionally biased region" description="Basic residues" evidence="1">
    <location>
        <begin position="187"/>
        <end position="200"/>
    </location>
</feature>
<proteinExistence type="predicted"/>
<feature type="region of interest" description="Disordered" evidence="1">
    <location>
        <begin position="277"/>
        <end position="416"/>
    </location>
</feature>
<feature type="compositionally biased region" description="Low complexity" evidence="1">
    <location>
        <begin position="170"/>
        <end position="182"/>
    </location>
</feature>
<feature type="region of interest" description="Disordered" evidence="1">
    <location>
        <begin position="224"/>
        <end position="243"/>
    </location>
</feature>
<feature type="region of interest" description="Disordered" evidence="1">
    <location>
        <begin position="73"/>
        <end position="100"/>
    </location>
</feature>
<feature type="region of interest" description="Disordered" evidence="1">
    <location>
        <begin position="435"/>
        <end position="479"/>
    </location>
</feature>
<reference evidence="2" key="1">
    <citation type="journal article" date="2020" name="Stud. Mycol.">
        <title>101 Dothideomycetes genomes: a test case for predicting lifestyles and emergence of pathogens.</title>
        <authorList>
            <person name="Haridas S."/>
            <person name="Albert R."/>
            <person name="Binder M."/>
            <person name="Bloem J."/>
            <person name="Labutti K."/>
            <person name="Salamov A."/>
            <person name="Andreopoulos B."/>
            <person name="Baker S."/>
            <person name="Barry K."/>
            <person name="Bills G."/>
            <person name="Bluhm B."/>
            <person name="Cannon C."/>
            <person name="Castanera R."/>
            <person name="Culley D."/>
            <person name="Daum C."/>
            <person name="Ezra D."/>
            <person name="Gonzalez J."/>
            <person name="Henrissat B."/>
            <person name="Kuo A."/>
            <person name="Liang C."/>
            <person name="Lipzen A."/>
            <person name="Lutzoni F."/>
            <person name="Magnuson J."/>
            <person name="Mondo S."/>
            <person name="Nolan M."/>
            <person name="Ohm R."/>
            <person name="Pangilinan J."/>
            <person name="Park H.-J."/>
            <person name="Ramirez L."/>
            <person name="Alfaro M."/>
            <person name="Sun H."/>
            <person name="Tritt A."/>
            <person name="Yoshinaga Y."/>
            <person name="Zwiers L.-H."/>
            <person name="Turgeon B."/>
            <person name="Goodwin S."/>
            <person name="Spatafora J."/>
            <person name="Crous P."/>
            <person name="Grigoriev I."/>
        </authorList>
    </citation>
    <scope>NUCLEOTIDE SEQUENCE</scope>
    <source>
        <strain evidence="2">CBS 183.55</strain>
    </source>
</reference>
<feature type="region of interest" description="Disordered" evidence="1">
    <location>
        <begin position="1"/>
        <end position="61"/>
    </location>
</feature>
<dbReference type="AlphaFoldDB" id="A0A6A5RBT2"/>
<protein>
    <submittedName>
        <fullName evidence="2">Uncharacterized protein</fullName>
    </submittedName>
</protein>
<feature type="region of interest" description="Disordered" evidence="1">
    <location>
        <begin position="163"/>
        <end position="204"/>
    </location>
</feature>
<feature type="compositionally biased region" description="Basic and acidic residues" evidence="1">
    <location>
        <begin position="298"/>
        <end position="311"/>
    </location>
</feature>
<organism evidence="2 3">
    <name type="scientific">Didymella exigua CBS 183.55</name>
    <dbReference type="NCBI Taxonomy" id="1150837"/>
    <lineage>
        <taxon>Eukaryota</taxon>
        <taxon>Fungi</taxon>
        <taxon>Dikarya</taxon>
        <taxon>Ascomycota</taxon>
        <taxon>Pezizomycotina</taxon>
        <taxon>Dothideomycetes</taxon>
        <taxon>Pleosporomycetidae</taxon>
        <taxon>Pleosporales</taxon>
        <taxon>Pleosporineae</taxon>
        <taxon>Didymellaceae</taxon>
        <taxon>Didymella</taxon>
    </lineage>
</organism>
<dbReference type="RefSeq" id="XP_033445953.1">
    <property type="nucleotide sequence ID" value="XM_033593501.1"/>
</dbReference>
<dbReference type="OrthoDB" id="3801350at2759"/>
<evidence type="ECO:0000256" key="1">
    <source>
        <dbReference type="SAM" id="MobiDB-lite"/>
    </source>
</evidence>
<gene>
    <name evidence="2" type="ORF">M421DRAFT_423537</name>
</gene>
<accession>A0A6A5RBT2</accession>
<feature type="compositionally biased region" description="Polar residues" evidence="1">
    <location>
        <begin position="73"/>
        <end position="94"/>
    </location>
</feature>
<evidence type="ECO:0000313" key="3">
    <source>
        <dbReference type="Proteomes" id="UP000800082"/>
    </source>
</evidence>
<dbReference type="GeneID" id="54351169"/>
<dbReference type="Proteomes" id="UP000800082">
    <property type="component" value="Unassembled WGS sequence"/>
</dbReference>
<feature type="compositionally biased region" description="Pro residues" evidence="1">
    <location>
        <begin position="35"/>
        <end position="44"/>
    </location>
</feature>
<name>A0A6A5RBT2_9PLEO</name>
<evidence type="ECO:0000313" key="2">
    <source>
        <dbReference type="EMBL" id="KAF1925701.1"/>
    </source>
</evidence>
<dbReference type="EMBL" id="ML978982">
    <property type="protein sequence ID" value="KAF1925701.1"/>
    <property type="molecule type" value="Genomic_DNA"/>
</dbReference>